<feature type="transmembrane region" description="Helical" evidence="16">
    <location>
        <begin position="148"/>
        <end position="168"/>
    </location>
</feature>
<dbReference type="Pfam" id="PF03066">
    <property type="entry name" value="Nucleoplasmin"/>
    <property type="match status" value="1"/>
</dbReference>
<feature type="transmembrane region" description="Helical" evidence="16">
    <location>
        <begin position="304"/>
        <end position="324"/>
    </location>
</feature>
<dbReference type="PANTHER" id="PTHR24248">
    <property type="entry name" value="ADRENERGIC RECEPTOR-RELATED G-PROTEIN COUPLED RECEPTOR"/>
    <property type="match status" value="1"/>
</dbReference>
<dbReference type="OrthoDB" id="5983033at2759"/>
<keyword evidence="12 14" id="KW-0807">Transducer</keyword>
<dbReference type="Ensembl" id="ENSLLET00000029251.1">
    <property type="protein sequence ID" value="ENSLLEP00000028154.1"/>
    <property type="gene ID" value="ENSLLEG00000017890.1"/>
</dbReference>
<dbReference type="PRINTS" id="PR00237">
    <property type="entry name" value="GPCRRHODOPSN"/>
</dbReference>
<sequence length="559" mass="62365">MEQSSFTMTSCQTPNNSLAEDNSTTTGPSHKWLMGTSLTFMILIIVFGNLLVIIAIARTPRLQTMTNVFITSLACADLIMGLLVVPPGATMLVSGAWLFETTVCELWTSVDVLCVTASIETLCVIAVDRYIAITSPLKYEMLVTKVRARLAVCLVWAISALISFLPIMNHWWRDNYNEKARDCYKDPTCCEFVTNMSYAIISSTMSFYVPLVIMIFVYGRVFIVATRQVNLIEKDKSRFNGTPVPSAKNGRTSKRRPSGLLAIKEHKALKTLGIIMGTFTLCWLPFFVANIIKVFSGGLINDSVFLFLNWLGYINSGLNPIIYCRSPDFRKAFKKLLFCPRTAEHNRLHALAKDPKISHYPSSTQLDFDGIKNLRDGHEGNGSLSSSSQCSSRTEETSLKTSNGNSHQHEHTIDIFPVVMSDEQLTSLDISSIQALEEEIPVCALWGCELSKECKRYVFETEDDFREHLLKLRMICLGPEAENDEMNVISVELKHTQENPVTIASLRLSVLPMINVDGLECSPPVTFILTSGSGPVYISGQHLTLDEDLSDDTQEEAPF</sequence>
<proteinExistence type="inferred from homology"/>
<evidence type="ECO:0000259" key="17">
    <source>
        <dbReference type="PROSITE" id="PS50262"/>
    </source>
</evidence>
<keyword evidence="7 16" id="KW-0472">Membrane</keyword>
<keyword evidence="13" id="KW-0449">Lipoprotein</keyword>
<feature type="transmembrane region" description="Helical" evidence="16">
    <location>
        <begin position="106"/>
        <end position="127"/>
    </location>
</feature>
<evidence type="ECO:0000256" key="5">
    <source>
        <dbReference type="ARBA" id="ARBA00022989"/>
    </source>
</evidence>
<keyword evidence="6 14" id="KW-0297">G-protein coupled receptor</keyword>
<dbReference type="Proteomes" id="UP000694569">
    <property type="component" value="Unplaced"/>
</dbReference>
<evidence type="ECO:0000256" key="8">
    <source>
        <dbReference type="ARBA" id="ARBA00023139"/>
    </source>
</evidence>
<dbReference type="Gene3D" id="2.60.120.340">
    <property type="entry name" value="Nucleoplasmin core domain"/>
    <property type="match status" value="1"/>
</dbReference>
<evidence type="ECO:0000313" key="18">
    <source>
        <dbReference type="Ensembl" id="ENSLLEP00000028154.1"/>
    </source>
</evidence>
<keyword evidence="9" id="KW-1015">Disulfide bond</keyword>
<dbReference type="Pfam" id="PF00001">
    <property type="entry name" value="7tm_1"/>
    <property type="match status" value="1"/>
</dbReference>
<reference evidence="18" key="2">
    <citation type="submission" date="2025-09" db="UniProtKB">
        <authorList>
            <consortium name="Ensembl"/>
        </authorList>
    </citation>
    <scope>IDENTIFICATION</scope>
</reference>
<dbReference type="GO" id="GO:0043410">
    <property type="term" value="P:positive regulation of MAPK cascade"/>
    <property type="evidence" value="ECO:0007669"/>
    <property type="project" value="TreeGrafter"/>
</dbReference>
<feature type="transmembrane region" description="Helical" evidence="16">
    <location>
        <begin position="272"/>
        <end position="292"/>
    </location>
</feature>
<dbReference type="GO" id="GO:0005886">
    <property type="term" value="C:plasma membrane"/>
    <property type="evidence" value="ECO:0007669"/>
    <property type="project" value="UniProtKB-SubCell"/>
</dbReference>
<dbReference type="GO" id="GO:0045823">
    <property type="term" value="P:positive regulation of heart contraction"/>
    <property type="evidence" value="ECO:0007669"/>
    <property type="project" value="InterPro"/>
</dbReference>
<evidence type="ECO:0000256" key="14">
    <source>
        <dbReference type="RuleBase" id="RU000688"/>
    </source>
</evidence>
<feature type="compositionally biased region" description="Low complexity" evidence="15">
    <location>
        <begin position="383"/>
        <end position="392"/>
    </location>
</feature>
<dbReference type="PRINTS" id="PR00561">
    <property type="entry name" value="ADRENRGCB1AR"/>
</dbReference>
<dbReference type="GeneTree" id="ENSGT00940000158663"/>
<comment type="similarity">
    <text evidence="14">Belongs to the G-protein coupled receptor 1 family.</text>
</comment>
<evidence type="ECO:0000256" key="15">
    <source>
        <dbReference type="SAM" id="MobiDB-lite"/>
    </source>
</evidence>
<evidence type="ECO:0000313" key="19">
    <source>
        <dbReference type="Proteomes" id="UP000694569"/>
    </source>
</evidence>
<evidence type="ECO:0000256" key="13">
    <source>
        <dbReference type="ARBA" id="ARBA00023288"/>
    </source>
</evidence>
<dbReference type="FunFam" id="1.20.1070.10:FF:000057">
    <property type="entry name" value="Beta-1 adrenergic receptor"/>
    <property type="match status" value="1"/>
</dbReference>
<dbReference type="InterPro" id="IPR000276">
    <property type="entry name" value="GPCR_Rhodpsn"/>
</dbReference>
<reference evidence="18" key="1">
    <citation type="submission" date="2025-08" db="UniProtKB">
        <authorList>
            <consortium name="Ensembl"/>
        </authorList>
    </citation>
    <scope>IDENTIFICATION</scope>
</reference>
<keyword evidence="19" id="KW-1185">Reference proteome</keyword>
<feature type="transmembrane region" description="Helical" evidence="16">
    <location>
        <begin position="205"/>
        <end position="226"/>
    </location>
</feature>
<dbReference type="Gene3D" id="1.20.1070.10">
    <property type="entry name" value="Rhodopsin 7-helix transmembrane proteins"/>
    <property type="match status" value="1"/>
</dbReference>
<keyword evidence="5 16" id="KW-1133">Transmembrane helix</keyword>
<dbReference type="GO" id="GO:0051379">
    <property type="term" value="F:epinephrine binding"/>
    <property type="evidence" value="ECO:0007669"/>
    <property type="project" value="TreeGrafter"/>
</dbReference>
<dbReference type="PROSITE" id="PS00237">
    <property type="entry name" value="G_PROTEIN_RECEP_F1_1"/>
    <property type="match status" value="1"/>
</dbReference>
<protein>
    <recommendedName>
        <fullName evidence="17">G-protein coupled receptors family 1 profile domain-containing protein</fullName>
    </recommendedName>
</protein>
<dbReference type="InterPro" id="IPR000507">
    <property type="entry name" value="ADRB1_rcpt"/>
</dbReference>
<dbReference type="InterPro" id="IPR024057">
    <property type="entry name" value="Nucleoplasmin_core_dom"/>
</dbReference>
<evidence type="ECO:0000256" key="12">
    <source>
        <dbReference type="ARBA" id="ARBA00023224"/>
    </source>
</evidence>
<dbReference type="PANTHER" id="PTHR24248:SF3">
    <property type="entry name" value="BETA-3 ADRENERGIC RECEPTOR"/>
    <property type="match status" value="1"/>
</dbReference>
<evidence type="ECO:0000256" key="16">
    <source>
        <dbReference type="SAM" id="Phobius"/>
    </source>
</evidence>
<dbReference type="GO" id="GO:0015052">
    <property type="term" value="F:beta3-adrenergic receptor activity"/>
    <property type="evidence" value="ECO:0007669"/>
    <property type="project" value="TreeGrafter"/>
</dbReference>
<evidence type="ECO:0000256" key="7">
    <source>
        <dbReference type="ARBA" id="ARBA00023136"/>
    </source>
</evidence>
<keyword evidence="11" id="KW-0325">Glycoprotein</keyword>
<feature type="region of interest" description="Disordered" evidence="15">
    <location>
        <begin position="379"/>
        <end position="409"/>
    </location>
</feature>
<evidence type="ECO:0000256" key="6">
    <source>
        <dbReference type="ARBA" id="ARBA00023040"/>
    </source>
</evidence>
<feature type="transmembrane region" description="Helical" evidence="16">
    <location>
        <begin position="68"/>
        <end position="86"/>
    </location>
</feature>
<feature type="domain" description="G-protein coupled receptors family 1 profile" evidence="17">
    <location>
        <begin position="48"/>
        <end position="323"/>
    </location>
</feature>
<comment type="subcellular location">
    <subcellularLocation>
        <location evidence="1">Cell membrane</location>
        <topology evidence="1">Multi-pass membrane protein</topology>
    </subcellularLocation>
</comment>
<accession>A0A8C5PUL1</accession>
<organism evidence="18 19">
    <name type="scientific">Leptobrachium leishanense</name>
    <name type="common">Leishan spiny toad</name>
    <dbReference type="NCBI Taxonomy" id="445787"/>
    <lineage>
        <taxon>Eukaryota</taxon>
        <taxon>Metazoa</taxon>
        <taxon>Chordata</taxon>
        <taxon>Craniata</taxon>
        <taxon>Vertebrata</taxon>
        <taxon>Euteleostomi</taxon>
        <taxon>Amphibia</taxon>
        <taxon>Batrachia</taxon>
        <taxon>Anura</taxon>
        <taxon>Pelobatoidea</taxon>
        <taxon>Megophryidae</taxon>
        <taxon>Leptobrachium</taxon>
    </lineage>
</organism>
<dbReference type="PROSITE" id="PS50262">
    <property type="entry name" value="G_PROTEIN_RECEP_F1_2"/>
    <property type="match status" value="1"/>
</dbReference>
<keyword evidence="4 14" id="KW-0812">Transmembrane</keyword>
<feature type="transmembrane region" description="Helical" evidence="16">
    <location>
        <begin position="32"/>
        <end position="56"/>
    </location>
</feature>
<dbReference type="AlphaFoldDB" id="A0A8C5PUL1"/>
<keyword evidence="2" id="KW-1003">Cell membrane</keyword>
<keyword evidence="3" id="KW-0597">Phosphoprotein</keyword>
<dbReference type="GO" id="GO:0002025">
    <property type="term" value="P:norepinephrine-epinephrine-mediated vasodilation involved in regulation of systemic arterial blood pressure"/>
    <property type="evidence" value="ECO:0007669"/>
    <property type="project" value="TreeGrafter"/>
</dbReference>
<evidence type="ECO:0000256" key="10">
    <source>
        <dbReference type="ARBA" id="ARBA00023170"/>
    </source>
</evidence>
<evidence type="ECO:0000256" key="9">
    <source>
        <dbReference type="ARBA" id="ARBA00023157"/>
    </source>
</evidence>
<evidence type="ECO:0000256" key="3">
    <source>
        <dbReference type="ARBA" id="ARBA00022553"/>
    </source>
</evidence>
<dbReference type="GO" id="GO:0071880">
    <property type="term" value="P:adenylate cyclase-activating adrenergic receptor signaling pathway"/>
    <property type="evidence" value="ECO:0007669"/>
    <property type="project" value="TreeGrafter"/>
</dbReference>
<evidence type="ECO:0000256" key="11">
    <source>
        <dbReference type="ARBA" id="ARBA00023180"/>
    </source>
</evidence>
<evidence type="ECO:0000256" key="1">
    <source>
        <dbReference type="ARBA" id="ARBA00004651"/>
    </source>
</evidence>
<dbReference type="InterPro" id="IPR002233">
    <property type="entry name" value="ADR_fam"/>
</dbReference>
<evidence type="ECO:0000256" key="2">
    <source>
        <dbReference type="ARBA" id="ARBA00022475"/>
    </source>
</evidence>
<dbReference type="InterPro" id="IPR036824">
    <property type="entry name" value="Nucleoplasmin_core_dom_sf"/>
</dbReference>
<dbReference type="PRINTS" id="PR01103">
    <property type="entry name" value="ADRENERGICR"/>
</dbReference>
<dbReference type="InterPro" id="IPR017452">
    <property type="entry name" value="GPCR_Rhodpsn_7TM"/>
</dbReference>
<name>A0A8C5PUL1_9ANUR</name>
<keyword evidence="8" id="KW-0564">Palmitate</keyword>
<dbReference type="SUPFAM" id="SSF81321">
    <property type="entry name" value="Family A G protein-coupled receptor-like"/>
    <property type="match status" value="1"/>
</dbReference>
<feature type="region of interest" description="Disordered" evidence="15">
    <location>
        <begin position="1"/>
        <end position="26"/>
    </location>
</feature>
<keyword evidence="10 14" id="KW-0675">Receptor</keyword>
<evidence type="ECO:0000256" key="4">
    <source>
        <dbReference type="ARBA" id="ARBA00022692"/>
    </source>
</evidence>
<dbReference type="SMART" id="SM01381">
    <property type="entry name" value="7TM_GPCR_Srsx"/>
    <property type="match status" value="1"/>
</dbReference>
<dbReference type="GO" id="GO:0004940">
    <property type="term" value="F:beta1-adrenergic receptor activity"/>
    <property type="evidence" value="ECO:0007669"/>
    <property type="project" value="InterPro"/>
</dbReference>
<dbReference type="CDD" id="cd15959">
    <property type="entry name" value="7tmA_Beta3_AR"/>
    <property type="match status" value="1"/>
</dbReference>
<dbReference type="SUPFAM" id="SSF69203">
    <property type="entry name" value="Nucleoplasmin-like core domain"/>
    <property type="match status" value="1"/>
</dbReference>